<dbReference type="Pfam" id="PF25390">
    <property type="entry name" value="WD40_RLD"/>
    <property type="match status" value="1"/>
</dbReference>
<dbReference type="PANTHER" id="PTHR22872">
    <property type="entry name" value="BTK-BINDING PROTEIN-RELATED"/>
    <property type="match status" value="1"/>
</dbReference>
<gene>
    <name evidence="5" type="ORF">NSK_000675</name>
</gene>
<protein>
    <recommendedName>
        <fullName evidence="4">RCC1-like domain-containing protein</fullName>
    </recommendedName>
</protein>
<dbReference type="InterPro" id="IPR051625">
    <property type="entry name" value="Signaling_Regulatory_Domain"/>
</dbReference>
<keyword evidence="6" id="KW-1185">Reference proteome</keyword>
<feature type="repeat" description="RCC1" evidence="2">
    <location>
        <begin position="116"/>
        <end position="170"/>
    </location>
</feature>
<evidence type="ECO:0000313" key="5">
    <source>
        <dbReference type="EMBL" id="TFJ88326.1"/>
    </source>
</evidence>
<feature type="region of interest" description="Disordered" evidence="3">
    <location>
        <begin position="440"/>
        <end position="485"/>
    </location>
</feature>
<feature type="repeat" description="RCC1" evidence="2">
    <location>
        <begin position="7"/>
        <end position="58"/>
    </location>
</feature>
<proteinExistence type="predicted"/>
<dbReference type="EMBL" id="SDOX01000002">
    <property type="protein sequence ID" value="TFJ88326.1"/>
    <property type="molecule type" value="Genomic_DNA"/>
</dbReference>
<evidence type="ECO:0000256" key="1">
    <source>
        <dbReference type="ARBA" id="ARBA00022737"/>
    </source>
</evidence>
<evidence type="ECO:0000256" key="3">
    <source>
        <dbReference type="SAM" id="MobiDB-lite"/>
    </source>
</evidence>
<sequence length="485" mass="51440">MDEEAPLRFYGCGINSFFQLGPLVRRAYPEPSRVSLGVPLRCLQVSCGRKHALALMEGGYVTSWGVGYFGQLGQGDNLSSDRPRLIHHLDPPRLGGDRVVAVACGGQHSAVHTAGQSVFCFGFNRYGQVGQGQACNKISTPRPVNMSGIGSSQIRQLVCGRHHTSVLTDKGQVFSWGASSFGRLGLPDPKKIVGLPTEVPAFRCCPLAALACGDFHVLGLGVDGRAYAWGYGSEGQGGLGATLHLRTPRPVEGLEGSRIAQIACGAWWSMVVTEAGCVGGKGRGGWRGVLVRLYTWGYGDGGWLGLERASKLPYVEPCPPVTKYGATCSFDSDFNACLPAVVSTLSHLRVEKVVAGGGHTIILARRIQRRFSRAERKVVQGLDGHGVGEGRAGEQDRRARGGEDVPYALMESISLADAARGTQRNTSETGEMGMLGMEESVPHTSRHANRASCCENANESTSSSSTSSSSFSSSSHAPGSIMPST</sequence>
<dbReference type="PROSITE" id="PS50012">
    <property type="entry name" value="RCC1_3"/>
    <property type="match status" value="6"/>
</dbReference>
<comment type="caution">
    <text evidence="5">The sequence shown here is derived from an EMBL/GenBank/DDBJ whole genome shotgun (WGS) entry which is preliminary data.</text>
</comment>
<evidence type="ECO:0000313" key="6">
    <source>
        <dbReference type="Proteomes" id="UP000355283"/>
    </source>
</evidence>
<dbReference type="InterPro" id="IPR009091">
    <property type="entry name" value="RCC1/BLIP-II"/>
</dbReference>
<dbReference type="Gene3D" id="2.130.10.30">
    <property type="entry name" value="Regulator of chromosome condensation 1/beta-lactamase-inhibitor protein II"/>
    <property type="match status" value="2"/>
</dbReference>
<dbReference type="InterPro" id="IPR058923">
    <property type="entry name" value="RCC1-like_dom"/>
</dbReference>
<accession>A0A4D9DAH8</accession>
<feature type="repeat" description="RCC1" evidence="2">
    <location>
        <begin position="171"/>
        <end position="223"/>
    </location>
</feature>
<name>A0A4D9DAH8_9STRA</name>
<feature type="domain" description="RCC1-like" evidence="4">
    <location>
        <begin position="9"/>
        <end position="270"/>
    </location>
</feature>
<dbReference type="AlphaFoldDB" id="A0A4D9DAH8"/>
<dbReference type="InterPro" id="IPR000408">
    <property type="entry name" value="Reg_chr_condens"/>
</dbReference>
<dbReference type="PROSITE" id="PS00626">
    <property type="entry name" value="RCC1_2"/>
    <property type="match status" value="1"/>
</dbReference>
<evidence type="ECO:0000256" key="2">
    <source>
        <dbReference type="PROSITE-ProRule" id="PRU00235"/>
    </source>
</evidence>
<dbReference type="OrthoDB" id="10256179at2759"/>
<reference evidence="5 6" key="1">
    <citation type="submission" date="2019-01" db="EMBL/GenBank/DDBJ databases">
        <title>Nuclear Genome Assembly of the Microalgal Biofuel strain Nannochloropsis salina CCMP1776.</title>
        <authorList>
            <person name="Hovde B."/>
        </authorList>
    </citation>
    <scope>NUCLEOTIDE SEQUENCE [LARGE SCALE GENOMIC DNA]</scope>
    <source>
        <strain evidence="5 6">CCMP1776</strain>
    </source>
</reference>
<organism evidence="5 6">
    <name type="scientific">Nannochloropsis salina CCMP1776</name>
    <dbReference type="NCBI Taxonomy" id="1027361"/>
    <lineage>
        <taxon>Eukaryota</taxon>
        <taxon>Sar</taxon>
        <taxon>Stramenopiles</taxon>
        <taxon>Ochrophyta</taxon>
        <taxon>Eustigmatophyceae</taxon>
        <taxon>Eustigmatales</taxon>
        <taxon>Monodopsidaceae</taxon>
        <taxon>Microchloropsis</taxon>
        <taxon>Microchloropsis salina</taxon>
    </lineage>
</organism>
<dbReference type="SUPFAM" id="SSF50985">
    <property type="entry name" value="RCC1/BLIP-II"/>
    <property type="match status" value="1"/>
</dbReference>
<feature type="compositionally biased region" description="Low complexity" evidence="3">
    <location>
        <begin position="460"/>
        <end position="475"/>
    </location>
</feature>
<evidence type="ECO:0000259" key="4">
    <source>
        <dbReference type="Pfam" id="PF25390"/>
    </source>
</evidence>
<feature type="repeat" description="RCC1" evidence="2">
    <location>
        <begin position="59"/>
        <end position="115"/>
    </location>
</feature>
<feature type="repeat" description="RCC1" evidence="2">
    <location>
        <begin position="224"/>
        <end position="275"/>
    </location>
</feature>
<dbReference type="Proteomes" id="UP000355283">
    <property type="component" value="Unassembled WGS sequence"/>
</dbReference>
<feature type="repeat" description="RCC1" evidence="2">
    <location>
        <begin position="291"/>
        <end position="366"/>
    </location>
</feature>
<keyword evidence="1" id="KW-0677">Repeat</keyword>
<dbReference type="PRINTS" id="PR00633">
    <property type="entry name" value="RCCNDNSATION"/>
</dbReference>